<dbReference type="InterPro" id="IPR002156">
    <property type="entry name" value="RNaseH_domain"/>
</dbReference>
<dbReference type="EMBL" id="OZ034822">
    <property type="protein sequence ID" value="CAL1412530.1"/>
    <property type="molecule type" value="Genomic_DNA"/>
</dbReference>
<accession>A0AAV2GP62</accession>
<dbReference type="Gene3D" id="3.30.420.10">
    <property type="entry name" value="Ribonuclease H-like superfamily/Ribonuclease H"/>
    <property type="match status" value="1"/>
</dbReference>
<dbReference type="PANTHER" id="PTHR47074">
    <property type="entry name" value="BNAC02G40300D PROTEIN"/>
    <property type="match status" value="1"/>
</dbReference>
<dbReference type="Pfam" id="PF13456">
    <property type="entry name" value="RVT_3"/>
    <property type="match status" value="1"/>
</dbReference>
<protein>
    <recommendedName>
        <fullName evidence="1">RNase H type-1 domain-containing protein</fullName>
    </recommendedName>
</protein>
<evidence type="ECO:0000313" key="3">
    <source>
        <dbReference type="Proteomes" id="UP001497516"/>
    </source>
</evidence>
<name>A0AAV2GP62_9ROSI</name>
<feature type="domain" description="RNase H type-1" evidence="1">
    <location>
        <begin position="32"/>
        <end position="116"/>
    </location>
</feature>
<organism evidence="2 3">
    <name type="scientific">Linum trigynum</name>
    <dbReference type="NCBI Taxonomy" id="586398"/>
    <lineage>
        <taxon>Eukaryota</taxon>
        <taxon>Viridiplantae</taxon>
        <taxon>Streptophyta</taxon>
        <taxon>Embryophyta</taxon>
        <taxon>Tracheophyta</taxon>
        <taxon>Spermatophyta</taxon>
        <taxon>Magnoliopsida</taxon>
        <taxon>eudicotyledons</taxon>
        <taxon>Gunneridae</taxon>
        <taxon>Pentapetalae</taxon>
        <taxon>rosids</taxon>
        <taxon>fabids</taxon>
        <taxon>Malpighiales</taxon>
        <taxon>Linaceae</taxon>
        <taxon>Linum</taxon>
    </lineage>
</organism>
<reference evidence="2 3" key="1">
    <citation type="submission" date="2024-04" db="EMBL/GenBank/DDBJ databases">
        <authorList>
            <person name="Fracassetti M."/>
        </authorList>
    </citation>
    <scope>NUCLEOTIDE SEQUENCE [LARGE SCALE GENOMIC DNA]</scope>
</reference>
<dbReference type="InterPro" id="IPR052929">
    <property type="entry name" value="RNase_H-like_EbsB-rel"/>
</dbReference>
<dbReference type="AlphaFoldDB" id="A0AAV2GP62"/>
<evidence type="ECO:0000259" key="1">
    <source>
        <dbReference type="Pfam" id="PF13456"/>
    </source>
</evidence>
<dbReference type="Proteomes" id="UP001497516">
    <property type="component" value="Chromosome 9"/>
</dbReference>
<proteinExistence type="predicted"/>
<dbReference type="PANTHER" id="PTHR47074:SF75">
    <property type="entry name" value="RNASE H TYPE-1 DOMAIN-CONTAINING PROTEIN"/>
    <property type="match status" value="1"/>
</dbReference>
<dbReference type="GO" id="GO:0004523">
    <property type="term" value="F:RNA-DNA hybrid ribonuclease activity"/>
    <property type="evidence" value="ECO:0007669"/>
    <property type="project" value="InterPro"/>
</dbReference>
<dbReference type="InterPro" id="IPR036397">
    <property type="entry name" value="RNaseH_sf"/>
</dbReference>
<dbReference type="GO" id="GO:0003676">
    <property type="term" value="F:nucleic acid binding"/>
    <property type="evidence" value="ECO:0007669"/>
    <property type="project" value="InterPro"/>
</dbReference>
<sequence>MNFFLKQKTPCQALGDREILLTDGVQFPLIDDPMEVELMVLREAILLCLGHGFMEVRFKGDAKVVIKKIIRAHTKDSRIGVILEEIVQYFALHTRFSVRFVGQSSNMVAHLVARKALALYPTASRIFDFQALLKSRM</sequence>
<gene>
    <name evidence="2" type="ORF">LTRI10_LOCUS51816</name>
</gene>
<keyword evidence="3" id="KW-1185">Reference proteome</keyword>
<evidence type="ECO:0000313" key="2">
    <source>
        <dbReference type="EMBL" id="CAL1412530.1"/>
    </source>
</evidence>